<name>A0A6H5ITC3_9HYME</name>
<keyword evidence="2" id="KW-1185">Reference proteome</keyword>
<accession>A0A6H5ITC3</accession>
<evidence type="ECO:0000313" key="2">
    <source>
        <dbReference type="Proteomes" id="UP000479190"/>
    </source>
</evidence>
<organism evidence="1 2">
    <name type="scientific">Trichogramma brassicae</name>
    <dbReference type="NCBI Taxonomy" id="86971"/>
    <lineage>
        <taxon>Eukaryota</taxon>
        <taxon>Metazoa</taxon>
        <taxon>Ecdysozoa</taxon>
        <taxon>Arthropoda</taxon>
        <taxon>Hexapoda</taxon>
        <taxon>Insecta</taxon>
        <taxon>Pterygota</taxon>
        <taxon>Neoptera</taxon>
        <taxon>Endopterygota</taxon>
        <taxon>Hymenoptera</taxon>
        <taxon>Apocrita</taxon>
        <taxon>Proctotrupomorpha</taxon>
        <taxon>Chalcidoidea</taxon>
        <taxon>Trichogrammatidae</taxon>
        <taxon>Trichogramma</taxon>
    </lineage>
</organism>
<evidence type="ECO:0000313" key="1">
    <source>
        <dbReference type="EMBL" id="CAB0038901.1"/>
    </source>
</evidence>
<protein>
    <submittedName>
        <fullName evidence="1">Uncharacterized protein</fullName>
    </submittedName>
</protein>
<dbReference type="AlphaFoldDB" id="A0A6H5ITC3"/>
<sequence length="176" mass="19699">MSRRCARASVEWREHALESAGCCTRDTASTIFLACSAAAAVPLRKHTHTHTLRYGGCSSCVRCSETRVICRWSADKFTPGSRSVFPFSAAAAAARVPTRCTRALYTYSRIEKEIVRMRSAKPSREDHRSLVARLYSGARTTVGFTRIYREIFSRLRAGCITFSKIVDRALRSIVII</sequence>
<dbReference type="EMBL" id="CADCXV010000928">
    <property type="protein sequence ID" value="CAB0038901.1"/>
    <property type="molecule type" value="Genomic_DNA"/>
</dbReference>
<dbReference type="Proteomes" id="UP000479190">
    <property type="component" value="Unassembled WGS sequence"/>
</dbReference>
<proteinExistence type="predicted"/>
<gene>
    <name evidence="1" type="ORF">TBRA_LOCUS10668</name>
</gene>
<reference evidence="1 2" key="1">
    <citation type="submission" date="2020-02" db="EMBL/GenBank/DDBJ databases">
        <authorList>
            <person name="Ferguson B K."/>
        </authorList>
    </citation>
    <scope>NUCLEOTIDE SEQUENCE [LARGE SCALE GENOMIC DNA]</scope>
</reference>